<dbReference type="FunFam" id="2.60.40.10:FF:000204">
    <property type="entry name" value="Major histocompatibility complex, class I-related protein"/>
    <property type="match status" value="1"/>
</dbReference>
<feature type="region of interest" description="Disordered" evidence="10">
    <location>
        <begin position="10"/>
        <end position="29"/>
    </location>
</feature>
<evidence type="ECO:0000256" key="5">
    <source>
        <dbReference type="ARBA" id="ARBA00022859"/>
    </source>
</evidence>
<evidence type="ECO:0000256" key="2">
    <source>
        <dbReference type="ARBA" id="ARBA00022451"/>
    </source>
</evidence>
<keyword evidence="15" id="KW-1185">Reference proteome</keyword>
<keyword evidence="4" id="KW-0732">Signal</keyword>
<evidence type="ECO:0000313" key="14">
    <source>
        <dbReference type="EMBL" id="KAK9405419.1"/>
    </source>
</evidence>
<feature type="region of interest" description="Disordered" evidence="10">
    <location>
        <begin position="314"/>
        <end position="333"/>
    </location>
</feature>
<comment type="subcellular location">
    <subcellularLocation>
        <location evidence="1">Membrane</location>
        <topology evidence="1">Single-pass type I membrane protein</topology>
    </subcellularLocation>
</comment>
<feature type="domain" description="Ig-like" evidence="13">
    <location>
        <begin position="557"/>
        <end position="650"/>
    </location>
</feature>
<dbReference type="AlphaFoldDB" id="A0AAW1BTB9"/>
<dbReference type="Gene3D" id="6.10.140.140">
    <property type="match status" value="1"/>
</dbReference>
<dbReference type="PROSITE" id="PS00290">
    <property type="entry name" value="IG_MHC"/>
    <property type="match status" value="2"/>
</dbReference>
<evidence type="ECO:0000256" key="7">
    <source>
        <dbReference type="ARBA" id="ARBA00023136"/>
    </source>
</evidence>
<dbReference type="InterPro" id="IPR011161">
    <property type="entry name" value="MHC_I-like_Ag-recog"/>
</dbReference>
<protein>
    <submittedName>
        <fullName evidence="14">Major histocompatibility complex class I-related protein-like</fullName>
    </submittedName>
</protein>
<dbReference type="GO" id="GO:0009897">
    <property type="term" value="C:external side of plasma membrane"/>
    <property type="evidence" value="ECO:0007669"/>
    <property type="project" value="TreeGrafter"/>
</dbReference>
<feature type="transmembrane region" description="Helical" evidence="11">
    <location>
        <begin position="754"/>
        <end position="778"/>
    </location>
</feature>
<dbReference type="SUPFAM" id="SSF48726">
    <property type="entry name" value="Immunoglobulin"/>
    <property type="match status" value="2"/>
</dbReference>
<keyword evidence="6 11" id="KW-1133">Transmembrane helix</keyword>
<evidence type="ECO:0000256" key="4">
    <source>
        <dbReference type="ARBA" id="ARBA00022729"/>
    </source>
</evidence>
<evidence type="ECO:0000256" key="9">
    <source>
        <dbReference type="ARBA" id="ARBA00023180"/>
    </source>
</evidence>
<keyword evidence="3 11" id="KW-0812">Transmembrane</keyword>
<comment type="caution">
    <text evidence="14">The sequence shown here is derived from an EMBL/GenBank/DDBJ whole genome shotgun (WGS) entry which is preliminary data.</text>
</comment>
<dbReference type="SMART" id="SM00349">
    <property type="entry name" value="KRAB"/>
    <property type="match status" value="1"/>
</dbReference>
<dbReference type="InterPro" id="IPR001909">
    <property type="entry name" value="KRAB"/>
</dbReference>
<dbReference type="CDD" id="cd07765">
    <property type="entry name" value="KRAB_A-box"/>
    <property type="match status" value="1"/>
</dbReference>
<dbReference type="InterPro" id="IPR050208">
    <property type="entry name" value="MHC_class-I_related"/>
</dbReference>
<dbReference type="PANTHER" id="PTHR16675:SF242">
    <property type="entry name" value="MAJOR HISTOCOMPATIBILITY COMPLEX CLASS I-RELATED GENE PROTEIN"/>
    <property type="match status" value="1"/>
</dbReference>
<evidence type="ECO:0000313" key="15">
    <source>
        <dbReference type="Proteomes" id="UP001474421"/>
    </source>
</evidence>
<name>A0AAW1BTB9_CROAD</name>
<dbReference type="EMBL" id="JAOTOJ010000002">
    <property type="protein sequence ID" value="KAK9405419.1"/>
    <property type="molecule type" value="Genomic_DNA"/>
</dbReference>
<keyword evidence="8" id="KW-1015">Disulfide bond</keyword>
<dbReference type="Pfam" id="PF07654">
    <property type="entry name" value="C1-set"/>
    <property type="match status" value="2"/>
</dbReference>
<dbReference type="GO" id="GO:0006355">
    <property type="term" value="P:regulation of DNA-templated transcription"/>
    <property type="evidence" value="ECO:0007669"/>
    <property type="project" value="InterPro"/>
</dbReference>
<evidence type="ECO:0000256" key="11">
    <source>
        <dbReference type="SAM" id="Phobius"/>
    </source>
</evidence>
<evidence type="ECO:0000259" key="12">
    <source>
        <dbReference type="PROSITE" id="PS50805"/>
    </source>
</evidence>
<organism evidence="14 15">
    <name type="scientific">Crotalus adamanteus</name>
    <name type="common">Eastern diamondback rattlesnake</name>
    <dbReference type="NCBI Taxonomy" id="8729"/>
    <lineage>
        <taxon>Eukaryota</taxon>
        <taxon>Metazoa</taxon>
        <taxon>Chordata</taxon>
        <taxon>Craniata</taxon>
        <taxon>Vertebrata</taxon>
        <taxon>Euteleostomi</taxon>
        <taxon>Lepidosauria</taxon>
        <taxon>Squamata</taxon>
        <taxon>Bifurcata</taxon>
        <taxon>Unidentata</taxon>
        <taxon>Episquamata</taxon>
        <taxon>Toxicofera</taxon>
        <taxon>Serpentes</taxon>
        <taxon>Colubroidea</taxon>
        <taxon>Viperidae</taxon>
        <taxon>Crotalinae</taxon>
        <taxon>Crotalus</taxon>
    </lineage>
</organism>
<dbReference type="SMART" id="SM00407">
    <property type="entry name" value="IGc1"/>
    <property type="match status" value="2"/>
</dbReference>
<dbReference type="PANTHER" id="PTHR16675">
    <property type="entry name" value="MHC CLASS I-RELATED"/>
    <property type="match status" value="1"/>
</dbReference>
<dbReference type="InterPro" id="IPR037055">
    <property type="entry name" value="MHC_I-like_Ag-recog_sf"/>
</dbReference>
<dbReference type="InterPro" id="IPR003006">
    <property type="entry name" value="Ig/MHC_CS"/>
</dbReference>
<keyword evidence="2" id="KW-0490">MHC I</keyword>
<dbReference type="PROSITE" id="PS50835">
    <property type="entry name" value="IG_LIKE"/>
    <property type="match status" value="2"/>
</dbReference>
<feature type="region of interest" description="Disordered" evidence="10">
    <location>
        <begin position="348"/>
        <end position="373"/>
    </location>
</feature>
<evidence type="ECO:0000256" key="1">
    <source>
        <dbReference type="ARBA" id="ARBA00004479"/>
    </source>
</evidence>
<evidence type="ECO:0000256" key="3">
    <source>
        <dbReference type="ARBA" id="ARBA00022692"/>
    </source>
</evidence>
<dbReference type="InterPro" id="IPR003597">
    <property type="entry name" value="Ig_C1-set"/>
</dbReference>
<keyword evidence="9" id="KW-0325">Glycoprotein</keyword>
<evidence type="ECO:0000256" key="10">
    <source>
        <dbReference type="SAM" id="MobiDB-lite"/>
    </source>
</evidence>
<dbReference type="Pfam" id="PF01352">
    <property type="entry name" value="KRAB"/>
    <property type="match status" value="1"/>
</dbReference>
<dbReference type="GO" id="GO:0042612">
    <property type="term" value="C:MHC class I protein complex"/>
    <property type="evidence" value="ECO:0007669"/>
    <property type="project" value="UniProtKB-KW"/>
</dbReference>
<gene>
    <name evidence="14" type="ORF">NXF25_004193</name>
</gene>
<keyword evidence="7 11" id="KW-0472">Membrane</keyword>
<evidence type="ECO:0000256" key="8">
    <source>
        <dbReference type="ARBA" id="ARBA00023157"/>
    </source>
</evidence>
<dbReference type="PROSITE" id="PS50805">
    <property type="entry name" value="KRAB"/>
    <property type="match status" value="1"/>
</dbReference>
<dbReference type="InterPro" id="IPR007110">
    <property type="entry name" value="Ig-like_dom"/>
</dbReference>
<feature type="compositionally biased region" description="Basic and acidic residues" evidence="10">
    <location>
        <begin position="316"/>
        <end position="331"/>
    </location>
</feature>
<dbReference type="Proteomes" id="UP001474421">
    <property type="component" value="Unassembled WGS sequence"/>
</dbReference>
<feature type="domain" description="KRAB" evidence="12">
    <location>
        <begin position="244"/>
        <end position="320"/>
    </location>
</feature>
<keyword evidence="5" id="KW-0391">Immunity</keyword>
<dbReference type="InterPro" id="IPR011162">
    <property type="entry name" value="MHC_I/II-like_Ag-recog"/>
</dbReference>
<feature type="region of interest" description="Disordered" evidence="10">
    <location>
        <begin position="789"/>
        <end position="847"/>
    </location>
</feature>
<sequence>MMLPRFFARWGQRDPPPNTQQSSLPGKPPFLGGGWHLQSGFLDFCWQREAPRPLCPVRLRMREEALCSAFFPSWKGKGKRGSAYELQSLIPEQQARKRNLRSLEIREGGGDWGEGRPFCPPVGEGKEGDPPIRQGKLLSGFTRSSPTAIQETWKGSSPLIPVADNELDMKQVEEPWMEMIIRHPKGRGDLFSSSQELLFGKVSQDNPTIVTSSGYGKALLEIPKTSPLCNGAETAAMPPIQRSVSFEEVAMSFTEEEWALLDCCQRTLHREVMLENSQNVADLGDGQKNEIYNKPEVLQLQTLKHEVEEVMLGNQREPKCQERSYSKDGGEKSSNFLDAKIHGFLTQQDQKENRKGKYSGSPRRGSLEREGRKESCFAPRSAMGHLQWRLWLVGAAIFLLGNASGTSSPSHSLLHFRYAMLLEGWPQFVEVTYLDSQPIQRYDSSTKRMRPLTPWMNQTLTGVYWNWESGIGTFFLKETFLKKFQKPTVPQKHHNQSTDHILQCIEGCKLTTNGEEIEIHQDAVDGKEKNGGESHDKRFYLNGNCIQWLNRYLSNKPQRKELPVVKVTHQEVSINNLQALTCQAYGFYPREISVSWRKDGEIFNQTNSTAYIAPNSDGTFYARLNIQINPKKRKLYRCHVEHDSSSKPLDFILQEIGPSAKVTTHVLNVNDTRLNCSVCNFYPEDIEATWKKDGEFRDHEIYRGDTIRNWDGTYCTWISIEINPMEKDRYCCYVAHDGLQEPLCVKEIPNEENLIFILYYTIPVLGILILGIIGILCYKKCRRRDYRAAAKSDPNSSMDNAEKSPLKETEGIPPLNNTAGEESKGDSPPSQGIGEKKQPPENHQISV</sequence>
<dbReference type="GO" id="GO:0002474">
    <property type="term" value="P:antigen processing and presentation of peptide antigen via MHC class I"/>
    <property type="evidence" value="ECO:0007669"/>
    <property type="project" value="UniProtKB-KW"/>
</dbReference>
<reference evidence="14 15" key="1">
    <citation type="journal article" date="2024" name="Proc. Natl. Acad. Sci. U.S.A.">
        <title>The genetic regulatory architecture and epigenomic basis for age-related changes in rattlesnake venom.</title>
        <authorList>
            <person name="Hogan M.P."/>
            <person name="Holding M.L."/>
            <person name="Nystrom G.S."/>
            <person name="Colston T.J."/>
            <person name="Bartlett D.A."/>
            <person name="Mason A.J."/>
            <person name="Ellsworth S.A."/>
            <person name="Rautsaw R.M."/>
            <person name="Lawrence K.C."/>
            <person name="Strickland J.L."/>
            <person name="He B."/>
            <person name="Fraser P."/>
            <person name="Margres M.J."/>
            <person name="Gilbert D.M."/>
            <person name="Gibbs H.L."/>
            <person name="Parkinson C.L."/>
            <person name="Rokyta D.R."/>
        </authorList>
    </citation>
    <scope>NUCLEOTIDE SEQUENCE [LARGE SCALE GENOMIC DNA]</scope>
    <source>
        <strain evidence="14">DRR0105</strain>
    </source>
</reference>
<dbReference type="InterPro" id="IPR013783">
    <property type="entry name" value="Ig-like_fold"/>
</dbReference>
<dbReference type="GO" id="GO:0006955">
    <property type="term" value="P:immune response"/>
    <property type="evidence" value="ECO:0007669"/>
    <property type="project" value="TreeGrafter"/>
</dbReference>
<evidence type="ECO:0000259" key="13">
    <source>
        <dbReference type="PROSITE" id="PS50835"/>
    </source>
</evidence>
<proteinExistence type="predicted"/>
<feature type="domain" description="Ig-like" evidence="13">
    <location>
        <begin position="658"/>
        <end position="736"/>
    </location>
</feature>
<dbReference type="Pfam" id="PF00129">
    <property type="entry name" value="MHC_I"/>
    <property type="match status" value="1"/>
</dbReference>
<evidence type="ECO:0000256" key="6">
    <source>
        <dbReference type="ARBA" id="ARBA00022989"/>
    </source>
</evidence>
<dbReference type="InterPro" id="IPR036051">
    <property type="entry name" value="KRAB_dom_sf"/>
</dbReference>
<dbReference type="InterPro" id="IPR036179">
    <property type="entry name" value="Ig-like_dom_sf"/>
</dbReference>
<dbReference type="Gene3D" id="2.60.40.10">
    <property type="entry name" value="Immunoglobulins"/>
    <property type="match status" value="2"/>
</dbReference>
<dbReference type="Gene3D" id="3.30.500.10">
    <property type="entry name" value="MHC class I-like antigen recognition-like"/>
    <property type="match status" value="1"/>
</dbReference>
<dbReference type="GO" id="GO:0005615">
    <property type="term" value="C:extracellular space"/>
    <property type="evidence" value="ECO:0007669"/>
    <property type="project" value="TreeGrafter"/>
</dbReference>
<accession>A0AAW1BTB9</accession>
<dbReference type="SUPFAM" id="SSF109640">
    <property type="entry name" value="KRAB domain (Kruppel-associated box)"/>
    <property type="match status" value="1"/>
</dbReference>
<feature type="compositionally biased region" description="Basic and acidic residues" evidence="10">
    <location>
        <begin position="800"/>
        <end position="810"/>
    </location>
</feature>
<dbReference type="SUPFAM" id="SSF54452">
    <property type="entry name" value="MHC antigen-recognition domain"/>
    <property type="match status" value="1"/>
</dbReference>